<reference evidence="2" key="1">
    <citation type="journal article" date="2019" name="Int. J. Syst. Evol. Microbiol.">
        <title>The Global Catalogue of Microorganisms (GCM) 10K type strain sequencing project: providing services to taxonomists for standard genome sequencing and annotation.</title>
        <authorList>
            <consortium name="The Broad Institute Genomics Platform"/>
            <consortium name="The Broad Institute Genome Sequencing Center for Infectious Disease"/>
            <person name="Wu L."/>
            <person name="Ma J."/>
        </authorList>
    </citation>
    <scope>NUCLEOTIDE SEQUENCE [LARGE SCALE GENOMIC DNA]</scope>
    <source>
        <strain evidence="2">CGMCC 1.15197</strain>
    </source>
</reference>
<name>A0ABQ1TKR9_9BACT</name>
<proteinExistence type="predicted"/>
<gene>
    <name evidence="1" type="ORF">GCM10011383_05040</name>
</gene>
<keyword evidence="2" id="KW-1185">Reference proteome</keyword>
<comment type="caution">
    <text evidence="1">The sequence shown here is derived from an EMBL/GenBank/DDBJ whole genome shotgun (WGS) entry which is preliminary data.</text>
</comment>
<sequence>MAQSRRAVNSLEVWPELQAEYALEGDSYAWLGLNGPIATDNDTERKQLGLRAGYEHFWDAKWSGGGLLRLDSYSGAQSTRYTDVTPEAYLRHWNTFGGFNFRQRLGLEYYIPAGNAESRALVRLRFDLDRLVPVGRIVLRPRVAYEGRAFLRLQRDANEPKERVIDYTTLRAEVGVRLSDHFDFTPWFAHQTSYAFTLPQTDAKGNVTIPGGRRNFVTPVLGLDVRYTLFRGKQVFERRQLPTQH</sequence>
<organism evidence="1 2">
    <name type="scientific">Hymenobacter cavernae</name>
    <dbReference type="NCBI Taxonomy" id="2044852"/>
    <lineage>
        <taxon>Bacteria</taxon>
        <taxon>Pseudomonadati</taxon>
        <taxon>Bacteroidota</taxon>
        <taxon>Cytophagia</taxon>
        <taxon>Cytophagales</taxon>
        <taxon>Hymenobacteraceae</taxon>
        <taxon>Hymenobacter</taxon>
    </lineage>
</organism>
<dbReference type="EMBL" id="BMHT01000001">
    <property type="protein sequence ID" value="GGE97274.1"/>
    <property type="molecule type" value="Genomic_DNA"/>
</dbReference>
<evidence type="ECO:0000313" key="1">
    <source>
        <dbReference type="EMBL" id="GGE97274.1"/>
    </source>
</evidence>
<accession>A0ABQ1TKR9</accession>
<protein>
    <recommendedName>
        <fullName evidence="3">DUF2490 domain-containing protein</fullName>
    </recommendedName>
</protein>
<evidence type="ECO:0008006" key="3">
    <source>
        <dbReference type="Google" id="ProtNLM"/>
    </source>
</evidence>
<dbReference type="Proteomes" id="UP000632273">
    <property type="component" value="Unassembled WGS sequence"/>
</dbReference>
<dbReference type="RefSeq" id="WP_188810610.1">
    <property type="nucleotide sequence ID" value="NZ_BMHT01000001.1"/>
</dbReference>
<evidence type="ECO:0000313" key="2">
    <source>
        <dbReference type="Proteomes" id="UP000632273"/>
    </source>
</evidence>